<keyword evidence="3 9" id="KW-0808">Transferase</keyword>
<comment type="similarity">
    <text evidence="2 9">Belongs to the eukaryotic diacylglycerol kinase family.</text>
</comment>
<dbReference type="PaxDb" id="2903-EOD04553"/>
<comment type="catalytic activity">
    <reaction evidence="9">
        <text>a 1,2-diacyl-sn-glycerol + ATP = a 1,2-diacyl-sn-glycero-3-phosphate + ADP + H(+)</text>
        <dbReference type="Rhea" id="RHEA:10272"/>
        <dbReference type="ChEBI" id="CHEBI:15378"/>
        <dbReference type="ChEBI" id="CHEBI:17815"/>
        <dbReference type="ChEBI" id="CHEBI:30616"/>
        <dbReference type="ChEBI" id="CHEBI:58608"/>
        <dbReference type="ChEBI" id="CHEBI:456216"/>
        <dbReference type="EC" id="2.7.1.107"/>
    </reaction>
</comment>
<evidence type="ECO:0000256" key="8">
    <source>
        <dbReference type="ARBA" id="ARBA00023136"/>
    </source>
</evidence>
<dbReference type="SMART" id="SM00046">
    <property type="entry name" value="DAGKc"/>
    <property type="match status" value="1"/>
</dbReference>
<feature type="region of interest" description="Disordered" evidence="10">
    <location>
        <begin position="73"/>
        <end position="163"/>
    </location>
</feature>
<dbReference type="eggNOG" id="KOG1169">
    <property type="taxonomic scope" value="Eukaryota"/>
</dbReference>
<dbReference type="InterPro" id="IPR000756">
    <property type="entry name" value="Diacylglycerol_kin_accessory"/>
</dbReference>
<dbReference type="HOGENOM" id="CLU_027836_0_0_1"/>
<dbReference type="Pfam" id="PF00781">
    <property type="entry name" value="DAGK_cat"/>
    <property type="match status" value="1"/>
</dbReference>
<evidence type="ECO:0000256" key="4">
    <source>
        <dbReference type="ARBA" id="ARBA00022741"/>
    </source>
</evidence>
<comment type="subcellular location">
    <subcellularLocation>
        <location evidence="1">Membrane</location>
    </subcellularLocation>
</comment>
<protein>
    <recommendedName>
        <fullName evidence="9">Diacylglycerol kinase</fullName>
        <shortName evidence="9">DAG kinase</shortName>
        <ecNumber evidence="9">2.7.1.107</ecNumber>
    </recommendedName>
</protein>
<dbReference type="GO" id="GO:0005524">
    <property type="term" value="F:ATP binding"/>
    <property type="evidence" value="ECO:0007669"/>
    <property type="project" value="UniProtKB-KW"/>
</dbReference>
<evidence type="ECO:0000313" key="13">
    <source>
        <dbReference type="Proteomes" id="UP000013827"/>
    </source>
</evidence>
<dbReference type="InterPro" id="IPR016064">
    <property type="entry name" value="NAD/diacylglycerol_kinase_sf"/>
</dbReference>
<keyword evidence="5" id="KW-0862">Zinc</keyword>
<evidence type="ECO:0000259" key="11">
    <source>
        <dbReference type="PROSITE" id="PS50146"/>
    </source>
</evidence>
<dbReference type="Gene3D" id="2.60.200.40">
    <property type="match status" value="1"/>
</dbReference>
<dbReference type="InterPro" id="IPR001206">
    <property type="entry name" value="Diacylglycerol_kinase_cat_dom"/>
</dbReference>
<dbReference type="GO" id="GO:0004143">
    <property type="term" value="F:ATP-dependent diacylglycerol kinase activity"/>
    <property type="evidence" value="ECO:0007669"/>
    <property type="project" value="UniProtKB-EC"/>
</dbReference>
<dbReference type="PANTHER" id="PTHR11255:SF54">
    <property type="entry name" value="DIACYLGLYCEROL KINASE THETA"/>
    <property type="match status" value="1"/>
</dbReference>
<name>A0A0D3HZW8_EMIH1</name>
<keyword evidence="6 9" id="KW-0418">Kinase</keyword>
<dbReference type="Pfam" id="PF00609">
    <property type="entry name" value="DAGK_acc"/>
    <property type="match status" value="1"/>
</dbReference>
<evidence type="ECO:0000256" key="7">
    <source>
        <dbReference type="ARBA" id="ARBA00022840"/>
    </source>
</evidence>
<dbReference type="KEGG" id="ehx:EMIHUDRAFT_107703"/>
<evidence type="ECO:0000256" key="5">
    <source>
        <dbReference type="ARBA" id="ARBA00022771"/>
    </source>
</evidence>
<dbReference type="SUPFAM" id="SSF111331">
    <property type="entry name" value="NAD kinase/diacylglycerol kinase-like"/>
    <property type="match status" value="1"/>
</dbReference>
<dbReference type="GeneID" id="17250635"/>
<dbReference type="Proteomes" id="UP000013827">
    <property type="component" value="Unassembled WGS sequence"/>
</dbReference>
<dbReference type="Gene3D" id="3.40.50.10330">
    <property type="entry name" value="Probable inorganic polyphosphate/atp-NAD kinase, domain 1"/>
    <property type="match status" value="1"/>
</dbReference>
<dbReference type="PROSITE" id="PS50146">
    <property type="entry name" value="DAGK"/>
    <property type="match status" value="1"/>
</dbReference>
<evidence type="ECO:0000256" key="3">
    <source>
        <dbReference type="ARBA" id="ARBA00022679"/>
    </source>
</evidence>
<dbReference type="SMART" id="SM00045">
    <property type="entry name" value="DAGKa"/>
    <property type="match status" value="1"/>
</dbReference>
<evidence type="ECO:0000256" key="1">
    <source>
        <dbReference type="ARBA" id="ARBA00004370"/>
    </source>
</evidence>
<evidence type="ECO:0000256" key="10">
    <source>
        <dbReference type="SAM" id="MobiDB-lite"/>
    </source>
</evidence>
<evidence type="ECO:0000256" key="2">
    <source>
        <dbReference type="ARBA" id="ARBA00009280"/>
    </source>
</evidence>
<dbReference type="InterPro" id="IPR037607">
    <property type="entry name" value="DGK"/>
</dbReference>
<evidence type="ECO:0000313" key="12">
    <source>
        <dbReference type="EnsemblProtists" id="EOD04553"/>
    </source>
</evidence>
<dbReference type="InterPro" id="IPR017438">
    <property type="entry name" value="ATP-NAD_kinase_N"/>
</dbReference>
<feature type="region of interest" description="Disordered" evidence="10">
    <location>
        <begin position="616"/>
        <end position="635"/>
    </location>
</feature>
<dbReference type="EC" id="2.7.1.107" evidence="9"/>
<feature type="compositionally biased region" description="Gly residues" evidence="10">
    <location>
        <begin position="94"/>
        <end position="116"/>
    </location>
</feature>
<keyword evidence="4 9" id="KW-0547">Nucleotide-binding</keyword>
<keyword evidence="5" id="KW-0479">Metal-binding</keyword>
<sequence>MESDLLGMHHASSSDPHPILHSALLVLATLAAVVLVRLLWPEASRAELLWTIDPPEAARQHIRRLILPPEAIRLRPADTSPTSAAGSCGDRRSGGGGSGGGGGGSGGGGGGSGDGGATSPSPSSSLGERSTVVQRVLTRGHEAASLLRSPSGKQRPHPSPHAFVFDPTVAAAHDVTPLLVFVNPGSGGRQGQAALAQLRSLLSPQQVVDLTLGQSTLEEALHSHHTPRVVEPSAAVSSPAGDGTVGWVLAMIDSLHLDYTPPVAILPLGTGNDLARELGWGGGGRRGAHTRLVELLTDVERAQVTLLDRWTVRFGDARIGRRTNSDPPARTLQNYMGIGVDAKARTSCLLLAYSLLARSPEQVRLGDRRRRKADHTARTQHEFVRLVHDWGADAKVALDWHTRRQMAPHLFTSQLRNKLRYARYGARQLFQGGAFNSLLERVVFEADGARAGGGPSADWAAEGARGWDVAREEFGRGRLPEHASPPWAEPSMADGLLEVVAVRGVLQLGLAQMSLTGATRLAQCSCLSISSTVPLPVQVDGEPFQLQPVFAPRSPMTLTVRLKNQAVMLSRSDVRTDGAALGALDWAVEQGVISVEQHQAVLREVARRTGSLQRLGHRSASYGGSRTHLPVASSGSTSSLASLARVAEQLIDD</sequence>
<dbReference type="GO" id="GO:0016020">
    <property type="term" value="C:membrane"/>
    <property type="evidence" value="ECO:0007669"/>
    <property type="project" value="UniProtKB-SubCell"/>
</dbReference>
<keyword evidence="8" id="KW-0472">Membrane</keyword>
<evidence type="ECO:0000256" key="6">
    <source>
        <dbReference type="ARBA" id="ARBA00022777"/>
    </source>
</evidence>
<dbReference type="STRING" id="2903.R1B4S6"/>
<reference evidence="12" key="2">
    <citation type="submission" date="2024-10" db="UniProtKB">
        <authorList>
            <consortium name="EnsemblProtists"/>
        </authorList>
    </citation>
    <scope>IDENTIFICATION</scope>
</reference>
<evidence type="ECO:0000256" key="9">
    <source>
        <dbReference type="RuleBase" id="RU361128"/>
    </source>
</evidence>
<keyword evidence="5" id="KW-0863">Zinc-finger</keyword>
<accession>A0A0D3HZW8</accession>
<dbReference type="PANTHER" id="PTHR11255">
    <property type="entry name" value="DIACYLGLYCEROL KINASE"/>
    <property type="match status" value="1"/>
</dbReference>
<keyword evidence="13" id="KW-1185">Reference proteome</keyword>
<organism evidence="12 13">
    <name type="scientific">Emiliania huxleyi (strain CCMP1516)</name>
    <dbReference type="NCBI Taxonomy" id="280463"/>
    <lineage>
        <taxon>Eukaryota</taxon>
        <taxon>Haptista</taxon>
        <taxon>Haptophyta</taxon>
        <taxon>Prymnesiophyceae</taxon>
        <taxon>Isochrysidales</taxon>
        <taxon>Noelaerhabdaceae</taxon>
        <taxon>Emiliania</taxon>
    </lineage>
</organism>
<dbReference type="AlphaFoldDB" id="A0A0D3HZW8"/>
<reference evidence="13" key="1">
    <citation type="journal article" date="2013" name="Nature">
        <title>Pan genome of the phytoplankton Emiliania underpins its global distribution.</title>
        <authorList>
            <person name="Read B.A."/>
            <person name="Kegel J."/>
            <person name="Klute M.J."/>
            <person name="Kuo A."/>
            <person name="Lefebvre S.C."/>
            <person name="Maumus F."/>
            <person name="Mayer C."/>
            <person name="Miller J."/>
            <person name="Monier A."/>
            <person name="Salamov A."/>
            <person name="Young J."/>
            <person name="Aguilar M."/>
            <person name="Claverie J.M."/>
            <person name="Frickenhaus S."/>
            <person name="Gonzalez K."/>
            <person name="Herman E.K."/>
            <person name="Lin Y.C."/>
            <person name="Napier J."/>
            <person name="Ogata H."/>
            <person name="Sarno A.F."/>
            <person name="Shmutz J."/>
            <person name="Schroeder D."/>
            <person name="de Vargas C."/>
            <person name="Verret F."/>
            <person name="von Dassow P."/>
            <person name="Valentin K."/>
            <person name="Van de Peer Y."/>
            <person name="Wheeler G."/>
            <person name="Dacks J.B."/>
            <person name="Delwiche C.F."/>
            <person name="Dyhrman S.T."/>
            <person name="Glockner G."/>
            <person name="John U."/>
            <person name="Richards T."/>
            <person name="Worden A.Z."/>
            <person name="Zhang X."/>
            <person name="Grigoriev I.V."/>
            <person name="Allen A.E."/>
            <person name="Bidle K."/>
            <person name="Borodovsky M."/>
            <person name="Bowler C."/>
            <person name="Brownlee C."/>
            <person name="Cock J.M."/>
            <person name="Elias M."/>
            <person name="Gladyshev V.N."/>
            <person name="Groth M."/>
            <person name="Guda C."/>
            <person name="Hadaegh A."/>
            <person name="Iglesias-Rodriguez M.D."/>
            <person name="Jenkins J."/>
            <person name="Jones B.M."/>
            <person name="Lawson T."/>
            <person name="Leese F."/>
            <person name="Lindquist E."/>
            <person name="Lobanov A."/>
            <person name="Lomsadze A."/>
            <person name="Malik S.B."/>
            <person name="Marsh M.E."/>
            <person name="Mackinder L."/>
            <person name="Mock T."/>
            <person name="Mueller-Roeber B."/>
            <person name="Pagarete A."/>
            <person name="Parker M."/>
            <person name="Probert I."/>
            <person name="Quesneville H."/>
            <person name="Raines C."/>
            <person name="Rensing S.A."/>
            <person name="Riano-Pachon D.M."/>
            <person name="Richier S."/>
            <person name="Rokitta S."/>
            <person name="Shiraiwa Y."/>
            <person name="Soanes D.M."/>
            <person name="van der Giezen M."/>
            <person name="Wahlund T.M."/>
            <person name="Williams B."/>
            <person name="Wilson W."/>
            <person name="Wolfe G."/>
            <person name="Wurch L.L."/>
        </authorList>
    </citation>
    <scope>NUCLEOTIDE SEQUENCE</scope>
</reference>
<dbReference type="RefSeq" id="XP_005756982.1">
    <property type="nucleotide sequence ID" value="XM_005756925.1"/>
</dbReference>
<proteinExistence type="inferred from homology"/>
<keyword evidence="7 9" id="KW-0067">ATP-binding</keyword>
<dbReference type="GO" id="GO:0008270">
    <property type="term" value="F:zinc ion binding"/>
    <property type="evidence" value="ECO:0007669"/>
    <property type="project" value="UniProtKB-KW"/>
</dbReference>
<dbReference type="EnsemblProtists" id="EOD04553">
    <property type="protein sequence ID" value="EOD04553"/>
    <property type="gene ID" value="EMIHUDRAFT_107703"/>
</dbReference>
<feature type="compositionally biased region" description="Low complexity" evidence="10">
    <location>
        <begin position="117"/>
        <end position="127"/>
    </location>
</feature>
<dbReference type="GO" id="GO:0007200">
    <property type="term" value="P:phospholipase C-activating G protein-coupled receptor signaling pathway"/>
    <property type="evidence" value="ECO:0007669"/>
    <property type="project" value="InterPro"/>
</dbReference>
<feature type="domain" description="DAGKc" evidence="11">
    <location>
        <begin position="173"/>
        <end position="316"/>
    </location>
</feature>